<reference evidence="6 7" key="1">
    <citation type="submission" date="2013-11" db="EMBL/GenBank/DDBJ databases">
        <title>The Genome Sequence of Phytophthora parasitica P10297.</title>
        <authorList>
            <consortium name="The Broad Institute Genomics Platform"/>
            <person name="Russ C."/>
            <person name="Tyler B."/>
            <person name="Panabieres F."/>
            <person name="Shan W."/>
            <person name="Tripathy S."/>
            <person name="Grunwald N."/>
            <person name="Machado M."/>
            <person name="Johnson C.S."/>
            <person name="Walker B."/>
            <person name="Young S.K."/>
            <person name="Zeng Q."/>
            <person name="Gargeya S."/>
            <person name="Fitzgerald M."/>
            <person name="Haas B."/>
            <person name="Abouelleil A."/>
            <person name="Allen A.W."/>
            <person name="Alvarado L."/>
            <person name="Arachchi H.M."/>
            <person name="Berlin A.M."/>
            <person name="Chapman S.B."/>
            <person name="Gainer-Dewar J."/>
            <person name="Goldberg J."/>
            <person name="Griggs A."/>
            <person name="Gujja S."/>
            <person name="Hansen M."/>
            <person name="Howarth C."/>
            <person name="Imamovic A."/>
            <person name="Ireland A."/>
            <person name="Larimer J."/>
            <person name="McCowan C."/>
            <person name="Murphy C."/>
            <person name="Pearson M."/>
            <person name="Poon T.W."/>
            <person name="Priest M."/>
            <person name="Roberts A."/>
            <person name="Saif S."/>
            <person name="Shea T."/>
            <person name="Sisk P."/>
            <person name="Sykes S."/>
            <person name="Wortman J."/>
            <person name="Nusbaum C."/>
            <person name="Birren B."/>
        </authorList>
    </citation>
    <scope>NUCLEOTIDE SEQUENCE [LARGE SCALE GENOMIC DNA]</scope>
    <source>
        <strain evidence="6 7">P10297</strain>
    </source>
</reference>
<dbReference type="EMBL" id="ANIY01002318">
    <property type="protein sequence ID" value="ETP41832.1"/>
    <property type="molecule type" value="Genomic_DNA"/>
</dbReference>
<evidence type="ECO:0000256" key="4">
    <source>
        <dbReference type="SAM" id="MobiDB-lite"/>
    </source>
</evidence>
<name>W2Z389_PHYNI</name>
<evidence type="ECO:0000256" key="2">
    <source>
        <dbReference type="ARBA" id="ARBA00022771"/>
    </source>
</evidence>
<keyword evidence="1" id="KW-0479">Metal-binding</keyword>
<feature type="compositionally biased region" description="Polar residues" evidence="4">
    <location>
        <begin position="1"/>
        <end position="21"/>
    </location>
</feature>
<keyword evidence="2" id="KW-0863">Zinc-finger</keyword>
<proteinExistence type="predicted"/>
<evidence type="ECO:0000256" key="1">
    <source>
        <dbReference type="ARBA" id="ARBA00022723"/>
    </source>
</evidence>
<feature type="region of interest" description="Disordered" evidence="4">
    <location>
        <begin position="1"/>
        <end position="23"/>
    </location>
</feature>
<dbReference type="GO" id="GO:0003677">
    <property type="term" value="F:DNA binding"/>
    <property type="evidence" value="ECO:0007669"/>
    <property type="project" value="InterPro"/>
</dbReference>
<comment type="caution">
    <text evidence="6">The sequence shown here is derived from an EMBL/GenBank/DDBJ whole genome shotgun (WGS) entry which is preliminary data.</text>
</comment>
<accession>W2Z389</accession>
<protein>
    <recommendedName>
        <fullName evidence="5">BED-type domain-containing protein</fullName>
    </recommendedName>
</protein>
<dbReference type="Proteomes" id="UP000018948">
    <property type="component" value="Unassembled WGS sequence"/>
</dbReference>
<keyword evidence="3" id="KW-0862">Zinc</keyword>
<dbReference type="GO" id="GO:0008270">
    <property type="term" value="F:zinc ion binding"/>
    <property type="evidence" value="ECO:0007669"/>
    <property type="project" value="UniProtKB-KW"/>
</dbReference>
<evidence type="ECO:0000313" key="6">
    <source>
        <dbReference type="EMBL" id="ETP41832.1"/>
    </source>
</evidence>
<dbReference type="AlphaFoldDB" id="W2Z389"/>
<evidence type="ECO:0000259" key="5">
    <source>
        <dbReference type="Pfam" id="PF02892"/>
    </source>
</evidence>
<feature type="domain" description="BED-type" evidence="5">
    <location>
        <begin position="21"/>
        <end position="58"/>
    </location>
</feature>
<organism evidence="6 7">
    <name type="scientific">Phytophthora nicotianae P10297</name>
    <dbReference type="NCBI Taxonomy" id="1317064"/>
    <lineage>
        <taxon>Eukaryota</taxon>
        <taxon>Sar</taxon>
        <taxon>Stramenopiles</taxon>
        <taxon>Oomycota</taxon>
        <taxon>Peronosporomycetes</taxon>
        <taxon>Peronosporales</taxon>
        <taxon>Peronosporaceae</taxon>
        <taxon>Phytophthora</taxon>
    </lineage>
</organism>
<gene>
    <name evidence="6" type="ORF">F442_11172</name>
</gene>
<evidence type="ECO:0000256" key="3">
    <source>
        <dbReference type="ARBA" id="ARBA00022833"/>
    </source>
</evidence>
<sequence length="93" mass="10407">MNATSKRTAPPTNKQLTSTIFSPAPDDRLRCRICAKHRSQANGKGYTNLVDHLRRAHSQVTVETAYKHILQYGTASLVLDISPHAKGIHDWIE</sequence>
<dbReference type="Pfam" id="PF02892">
    <property type="entry name" value="zf-BED"/>
    <property type="match status" value="1"/>
</dbReference>
<dbReference type="InterPro" id="IPR003656">
    <property type="entry name" value="Znf_BED"/>
</dbReference>
<evidence type="ECO:0000313" key="7">
    <source>
        <dbReference type="Proteomes" id="UP000018948"/>
    </source>
</evidence>